<feature type="region of interest" description="Disordered" evidence="3">
    <location>
        <begin position="1"/>
        <end position="22"/>
    </location>
</feature>
<comment type="similarity">
    <text evidence="1">Belongs to the bZIP family. C/EBP subfamily.</text>
</comment>
<feature type="compositionally biased region" description="Low complexity" evidence="3">
    <location>
        <begin position="61"/>
        <end position="76"/>
    </location>
</feature>
<dbReference type="InterPro" id="IPR004827">
    <property type="entry name" value="bZIP"/>
</dbReference>
<feature type="compositionally biased region" description="Polar residues" evidence="3">
    <location>
        <begin position="198"/>
        <end position="214"/>
    </location>
</feature>
<dbReference type="InterPro" id="IPR031106">
    <property type="entry name" value="C/EBP"/>
</dbReference>
<gene>
    <name evidence="5" type="ORF">OKIOD_LOCUS823</name>
</gene>
<dbReference type="Pfam" id="PF07716">
    <property type="entry name" value="bZIP_2"/>
    <property type="match status" value="1"/>
</dbReference>
<keyword evidence="6" id="KW-1185">Reference proteome</keyword>
<feature type="coiled-coil region" evidence="2">
    <location>
        <begin position="292"/>
        <end position="326"/>
    </location>
</feature>
<feature type="compositionally biased region" description="Basic and acidic residues" evidence="3">
    <location>
        <begin position="259"/>
        <end position="274"/>
    </location>
</feature>
<feature type="region of interest" description="Disordered" evidence="3">
    <location>
        <begin position="54"/>
        <end position="76"/>
    </location>
</feature>
<keyword evidence="2" id="KW-0175">Coiled coil</keyword>
<dbReference type="EMBL" id="OU015568">
    <property type="protein sequence ID" value="CAG5079491.1"/>
    <property type="molecule type" value="Genomic_DNA"/>
</dbReference>
<accession>A0ABN7RMI4</accession>
<sequence length="377" mass="43278">MEAPNSSYQRFNNKDSNSQFFNESSSINLTSLPRQQTHVPSNLDLCNDELFDELFPNNEKLPPSTLSSNNPSPSAPQSVLYGHIANELRKNSMPEAPRPQSTSTLLQTLFPHSLPQQLSNLRMSSGEMPAQSSHHRNRNQLSESSAIEQHMMYLMDQTPNPVPLQISEVPEHEERQIKAEPPASPDSNGHGQDLWMPPNSSHHSSYAKSRNSSVDSDEDYVPSLSNTTKELVSNMIKSEPVDIEELTKKRSKRGRKRKSTESENELTRAYDRESNEYKKKRLRNNIAVRKSRDKAKQRQMEIQHKLMELAEENKSQKQVIAKLKEDFDKLESCFKDRNSRLEESIKLNVRMRQFINDLPRVPAQVQYLTPPSLFEPI</sequence>
<evidence type="ECO:0000313" key="6">
    <source>
        <dbReference type="Proteomes" id="UP001158576"/>
    </source>
</evidence>
<feature type="compositionally biased region" description="Basic residues" evidence="3">
    <location>
        <begin position="249"/>
        <end position="258"/>
    </location>
</feature>
<evidence type="ECO:0000259" key="4">
    <source>
        <dbReference type="SMART" id="SM00338"/>
    </source>
</evidence>
<feature type="region of interest" description="Disordered" evidence="3">
    <location>
        <begin position="170"/>
        <end position="222"/>
    </location>
</feature>
<proteinExistence type="inferred from homology"/>
<dbReference type="Proteomes" id="UP001158576">
    <property type="component" value="Chromosome PAR"/>
</dbReference>
<evidence type="ECO:0000256" key="2">
    <source>
        <dbReference type="SAM" id="Coils"/>
    </source>
</evidence>
<dbReference type="PANTHER" id="PTHR23334:SF20">
    <property type="entry name" value="BASIC LEUCINE ZIPPER 24"/>
    <property type="match status" value="1"/>
</dbReference>
<dbReference type="SMART" id="SM00338">
    <property type="entry name" value="BRLZ"/>
    <property type="match status" value="1"/>
</dbReference>
<dbReference type="InterPro" id="IPR046347">
    <property type="entry name" value="bZIP_sf"/>
</dbReference>
<dbReference type="PANTHER" id="PTHR23334">
    <property type="entry name" value="CCAAT/ENHANCER BINDING PROTEIN"/>
    <property type="match status" value="1"/>
</dbReference>
<evidence type="ECO:0000256" key="1">
    <source>
        <dbReference type="ARBA" id="ARBA00006951"/>
    </source>
</evidence>
<organism evidence="5 6">
    <name type="scientific">Oikopleura dioica</name>
    <name type="common">Tunicate</name>
    <dbReference type="NCBI Taxonomy" id="34765"/>
    <lineage>
        <taxon>Eukaryota</taxon>
        <taxon>Metazoa</taxon>
        <taxon>Chordata</taxon>
        <taxon>Tunicata</taxon>
        <taxon>Appendicularia</taxon>
        <taxon>Copelata</taxon>
        <taxon>Oikopleuridae</taxon>
        <taxon>Oikopleura</taxon>
    </lineage>
</organism>
<dbReference type="Gene3D" id="1.20.5.170">
    <property type="match status" value="1"/>
</dbReference>
<name>A0ABN7RMI4_OIKDI</name>
<feature type="region of interest" description="Disordered" evidence="3">
    <location>
        <begin position="243"/>
        <end position="274"/>
    </location>
</feature>
<feature type="domain" description="BZIP" evidence="4">
    <location>
        <begin position="271"/>
        <end position="336"/>
    </location>
</feature>
<evidence type="ECO:0000256" key="3">
    <source>
        <dbReference type="SAM" id="MobiDB-lite"/>
    </source>
</evidence>
<reference evidence="5 6" key="1">
    <citation type="submission" date="2021-04" db="EMBL/GenBank/DDBJ databases">
        <authorList>
            <person name="Bliznina A."/>
        </authorList>
    </citation>
    <scope>NUCLEOTIDE SEQUENCE [LARGE SCALE GENOMIC DNA]</scope>
</reference>
<dbReference type="SUPFAM" id="SSF57959">
    <property type="entry name" value="Leucine zipper domain"/>
    <property type="match status" value="1"/>
</dbReference>
<evidence type="ECO:0000313" key="5">
    <source>
        <dbReference type="EMBL" id="CAG5079491.1"/>
    </source>
</evidence>
<protein>
    <submittedName>
        <fullName evidence="5">Oidioi.mRNA.OKI2018_I69.PAR.g9265.t1.cds</fullName>
    </submittedName>
</protein>